<protein>
    <submittedName>
        <fullName evidence="1">Uncharacterized protein</fullName>
    </submittedName>
</protein>
<evidence type="ECO:0000313" key="1">
    <source>
        <dbReference type="EMBL" id="GAF87088.1"/>
    </source>
</evidence>
<comment type="caution">
    <text evidence="1">The sequence shown here is derived from an EMBL/GenBank/DDBJ whole genome shotgun (WGS) entry which is preliminary data.</text>
</comment>
<name>X0T0W5_9ZZZZ</name>
<dbReference type="EMBL" id="BARS01015092">
    <property type="protein sequence ID" value="GAF87088.1"/>
    <property type="molecule type" value="Genomic_DNA"/>
</dbReference>
<reference evidence="1" key="1">
    <citation type="journal article" date="2014" name="Front. Microbiol.">
        <title>High frequency of phylogenetically diverse reductive dehalogenase-homologous genes in deep subseafloor sedimentary metagenomes.</title>
        <authorList>
            <person name="Kawai M."/>
            <person name="Futagami T."/>
            <person name="Toyoda A."/>
            <person name="Takaki Y."/>
            <person name="Nishi S."/>
            <person name="Hori S."/>
            <person name="Arai W."/>
            <person name="Tsubouchi T."/>
            <person name="Morono Y."/>
            <person name="Uchiyama I."/>
            <person name="Ito T."/>
            <person name="Fujiyama A."/>
            <person name="Inagaki F."/>
            <person name="Takami H."/>
        </authorList>
    </citation>
    <scope>NUCLEOTIDE SEQUENCE</scope>
    <source>
        <strain evidence="1">Expedition CK06-06</strain>
    </source>
</reference>
<organism evidence="1">
    <name type="scientific">marine sediment metagenome</name>
    <dbReference type="NCBI Taxonomy" id="412755"/>
    <lineage>
        <taxon>unclassified sequences</taxon>
        <taxon>metagenomes</taxon>
        <taxon>ecological metagenomes</taxon>
    </lineage>
</organism>
<dbReference type="AlphaFoldDB" id="X0T0W5"/>
<sequence length="43" mass="4722">MSVGAHTLKLKQMLDELVTKGLITISSDDPPMVSTVMTEFINE</sequence>
<accession>X0T0W5</accession>
<proteinExistence type="predicted"/>
<gene>
    <name evidence="1" type="ORF">S01H1_25051</name>
</gene>